<reference evidence="1" key="1">
    <citation type="submission" date="2021-01" db="EMBL/GenBank/DDBJ databases">
        <authorList>
            <consortium name="Genoscope - CEA"/>
            <person name="William W."/>
        </authorList>
    </citation>
    <scope>NUCLEOTIDE SEQUENCE</scope>
</reference>
<gene>
    <name evidence="1" type="ORF">POCTA_138.1.T0590146</name>
</gene>
<dbReference type="Proteomes" id="UP000683925">
    <property type="component" value="Unassembled WGS sequence"/>
</dbReference>
<dbReference type="OrthoDB" id="294502at2759"/>
<organism evidence="1 2">
    <name type="scientific">Paramecium octaurelia</name>
    <dbReference type="NCBI Taxonomy" id="43137"/>
    <lineage>
        <taxon>Eukaryota</taxon>
        <taxon>Sar</taxon>
        <taxon>Alveolata</taxon>
        <taxon>Ciliophora</taxon>
        <taxon>Intramacronucleata</taxon>
        <taxon>Oligohymenophorea</taxon>
        <taxon>Peniculida</taxon>
        <taxon>Parameciidae</taxon>
        <taxon>Paramecium</taxon>
    </lineage>
</organism>
<evidence type="ECO:0000313" key="2">
    <source>
        <dbReference type="Proteomes" id="UP000683925"/>
    </source>
</evidence>
<dbReference type="AlphaFoldDB" id="A0A8S1V5A2"/>
<dbReference type="EMBL" id="CAJJDP010000058">
    <property type="protein sequence ID" value="CAD8171995.1"/>
    <property type="molecule type" value="Genomic_DNA"/>
</dbReference>
<name>A0A8S1V5A2_PAROT</name>
<keyword evidence="2" id="KW-1185">Reference proteome</keyword>
<dbReference type="Pfam" id="PF14536">
    <property type="entry name" value="DUF4441"/>
    <property type="match status" value="1"/>
</dbReference>
<comment type="caution">
    <text evidence="1">The sequence shown here is derived from an EMBL/GenBank/DDBJ whole genome shotgun (WGS) entry which is preliminary data.</text>
</comment>
<evidence type="ECO:0000313" key="1">
    <source>
        <dbReference type="EMBL" id="CAD8171995.1"/>
    </source>
</evidence>
<proteinExistence type="predicted"/>
<dbReference type="InterPro" id="IPR028008">
    <property type="entry name" value="DUF4441"/>
</dbReference>
<accession>A0A8S1V5A2</accession>
<dbReference type="OMA" id="SRKNYTR"/>
<sequence length="156" mass="18308">MSQESWHYDLSASCFDVLHKQGFNIETNITYGEGMDDGEAKVQNETKNIPKNIGVLLKNYLKKNHQKELQYNLALKKFIQKGNSRKNYTRKDFKTLLQNSEAKKICQEYFCNFQIIDDLLKSKKIGNMEIVLKYIKRLFLATHDPEILSSLKYPKH</sequence>
<protein>
    <submittedName>
        <fullName evidence="1">Uncharacterized protein</fullName>
    </submittedName>
</protein>